<keyword evidence="2" id="KW-1185">Reference proteome</keyword>
<reference evidence="1" key="1">
    <citation type="submission" date="2022-11" db="EMBL/GenBank/DDBJ databases">
        <authorList>
            <person name="Petersen C."/>
        </authorList>
    </citation>
    <scope>NUCLEOTIDE SEQUENCE</scope>
    <source>
        <strain evidence="1">IBT 21917</strain>
    </source>
</reference>
<dbReference type="AlphaFoldDB" id="A0A9W9I3G0"/>
<accession>A0A9W9I3G0</accession>
<evidence type="ECO:0000313" key="2">
    <source>
        <dbReference type="Proteomes" id="UP001146351"/>
    </source>
</evidence>
<evidence type="ECO:0000313" key="1">
    <source>
        <dbReference type="EMBL" id="KAJ5165883.1"/>
    </source>
</evidence>
<dbReference type="EMBL" id="JAPQKO010000004">
    <property type="protein sequence ID" value="KAJ5165883.1"/>
    <property type="molecule type" value="Genomic_DNA"/>
</dbReference>
<comment type="caution">
    <text evidence="1">The sequence shown here is derived from an EMBL/GenBank/DDBJ whole genome shotgun (WGS) entry which is preliminary data.</text>
</comment>
<organism evidence="1 2">
    <name type="scientific">Penicillium capsulatum</name>
    <dbReference type="NCBI Taxonomy" id="69766"/>
    <lineage>
        <taxon>Eukaryota</taxon>
        <taxon>Fungi</taxon>
        <taxon>Dikarya</taxon>
        <taxon>Ascomycota</taxon>
        <taxon>Pezizomycotina</taxon>
        <taxon>Eurotiomycetes</taxon>
        <taxon>Eurotiomycetidae</taxon>
        <taxon>Eurotiales</taxon>
        <taxon>Aspergillaceae</taxon>
        <taxon>Penicillium</taxon>
    </lineage>
</organism>
<dbReference type="Proteomes" id="UP001146351">
    <property type="component" value="Unassembled WGS sequence"/>
</dbReference>
<reference evidence="1" key="2">
    <citation type="journal article" date="2023" name="IMA Fungus">
        <title>Comparative genomic study of the Penicillium genus elucidates a diverse pangenome and 15 lateral gene transfer events.</title>
        <authorList>
            <person name="Petersen C."/>
            <person name="Sorensen T."/>
            <person name="Nielsen M.R."/>
            <person name="Sondergaard T.E."/>
            <person name="Sorensen J.L."/>
            <person name="Fitzpatrick D.A."/>
            <person name="Frisvad J.C."/>
            <person name="Nielsen K.L."/>
        </authorList>
    </citation>
    <scope>NUCLEOTIDE SEQUENCE</scope>
    <source>
        <strain evidence="1">IBT 21917</strain>
    </source>
</reference>
<name>A0A9W9I3G0_9EURO</name>
<proteinExistence type="predicted"/>
<protein>
    <submittedName>
        <fullName evidence="1">Uncharacterized protein</fullName>
    </submittedName>
</protein>
<sequence>MNAPFVLEHLPQDYYEQSFLVSDSEMSSSPGPESILDMRLAIDVDSVLDIDPDLQMDSTIDVELITDIDTIMKIDSTLVPELTPRATINDPMNSMYMETDVFKQYGIDEDEFFAGLHFGPNGEPYWDWKDANGNLSVWAPKTDASPNSLTAWKPIEIDEDAVSSNPSTAAKMQGSIESTMEWAGPAPRQGKYDVQKMATEFHKFLQAPAKVGPLGQRALWKEQDLAENHKSKVK</sequence>
<gene>
    <name evidence="1" type="ORF">N7492_006179</name>
</gene>